<sequence length="47" mass="5517">MAKPIAPTPTLFGAETKEFLKEMKRPDTPNEKKIKERIENSRHVDFF</sequence>
<dbReference type="AlphaFoldDB" id="A0A0U3E6M4"/>
<accession>A0A0U3E6M4</accession>
<dbReference type="KEGG" id="mmil:sm9_0119"/>
<dbReference type="EMBL" id="CP011266">
    <property type="protein sequence ID" value="ALT67928.1"/>
    <property type="molecule type" value="Genomic_DNA"/>
</dbReference>
<evidence type="ECO:0000313" key="2">
    <source>
        <dbReference type="EMBL" id="ALT67928.1"/>
    </source>
</evidence>
<proteinExistence type="predicted"/>
<name>A0A0U3E6M4_9EURY</name>
<dbReference type="RefSeq" id="WP_198144391.1">
    <property type="nucleotide sequence ID" value="NZ_CP011266.1"/>
</dbReference>
<organism evidence="2 3">
    <name type="scientific">Methanobrevibacter millerae</name>
    <dbReference type="NCBI Taxonomy" id="230361"/>
    <lineage>
        <taxon>Archaea</taxon>
        <taxon>Methanobacteriati</taxon>
        <taxon>Methanobacteriota</taxon>
        <taxon>Methanomada group</taxon>
        <taxon>Methanobacteria</taxon>
        <taxon>Methanobacteriales</taxon>
        <taxon>Methanobacteriaceae</taxon>
        <taxon>Methanobrevibacter</taxon>
    </lineage>
</organism>
<dbReference type="PATRIC" id="fig|230361.4.peg.120"/>
<dbReference type="OrthoDB" id="78209at2157"/>
<reference evidence="2 3" key="1">
    <citation type="submission" date="2015-04" db="EMBL/GenBank/DDBJ databases">
        <title>The complete genome sequence of the rumen methanogen Methanobrevibacter millerae SM9.</title>
        <authorList>
            <person name="Leahy S.C."/>
            <person name="Kelly W.J."/>
            <person name="Pacheco D.M."/>
            <person name="Li D."/>
            <person name="Altermann E."/>
            <person name="Attwood G.T."/>
        </authorList>
    </citation>
    <scope>NUCLEOTIDE SEQUENCE [LARGE SCALE GENOMIC DNA]</scope>
    <source>
        <strain evidence="2 3">SM9</strain>
    </source>
</reference>
<dbReference type="GeneID" id="60594999"/>
<gene>
    <name evidence="2" type="ORF">sm9_0119</name>
</gene>
<feature type="region of interest" description="Disordered" evidence="1">
    <location>
        <begin position="25"/>
        <end position="47"/>
    </location>
</feature>
<keyword evidence="3" id="KW-1185">Reference proteome</keyword>
<evidence type="ECO:0000256" key="1">
    <source>
        <dbReference type="SAM" id="MobiDB-lite"/>
    </source>
</evidence>
<protein>
    <submittedName>
        <fullName evidence="2">Uncharacterized protein</fullName>
    </submittedName>
</protein>
<evidence type="ECO:0000313" key="3">
    <source>
        <dbReference type="Proteomes" id="UP000067738"/>
    </source>
</evidence>
<dbReference type="Proteomes" id="UP000067738">
    <property type="component" value="Chromosome"/>
</dbReference>